<protein>
    <submittedName>
        <fullName evidence="5">Sugar O-acyltransferase, sialic acid O-acetyltransferase NeuD family</fullName>
    </submittedName>
</protein>
<evidence type="ECO:0000256" key="3">
    <source>
        <dbReference type="PIRSR" id="PIRSR620019-2"/>
    </source>
</evidence>
<dbReference type="OrthoDB" id="708224at2"/>
<feature type="binding site" evidence="3">
    <location>
        <position position="70"/>
    </location>
    <ligand>
        <name>substrate</name>
    </ligand>
</feature>
<dbReference type="STRING" id="871325.SAMN05444349_15114"/>
<dbReference type="InterPro" id="IPR041561">
    <property type="entry name" value="PglD_N"/>
</dbReference>
<evidence type="ECO:0000313" key="5">
    <source>
        <dbReference type="EMBL" id="SHF95690.1"/>
    </source>
</evidence>
<dbReference type="SUPFAM" id="SSF51161">
    <property type="entry name" value="Trimeric LpxA-like enzymes"/>
    <property type="match status" value="1"/>
</dbReference>
<keyword evidence="5" id="KW-0012">Acyltransferase</keyword>
<accession>A0A1M5FVU8</accession>
<comment type="similarity">
    <text evidence="1">Belongs to the transferase hexapeptide repeat family.</text>
</comment>
<dbReference type="PANTHER" id="PTHR43300">
    <property type="entry name" value="ACETYLTRANSFERASE"/>
    <property type="match status" value="1"/>
</dbReference>
<dbReference type="RefSeq" id="WP_025075864.1">
    <property type="nucleotide sequence ID" value="NZ_FQVD01000051.1"/>
</dbReference>
<dbReference type="InterPro" id="IPR011004">
    <property type="entry name" value="Trimer_LpxA-like_sf"/>
</dbReference>
<dbReference type="EMBL" id="FQVD01000051">
    <property type="protein sequence ID" value="SHF95690.1"/>
    <property type="molecule type" value="Genomic_DNA"/>
</dbReference>
<dbReference type="Pfam" id="PF17836">
    <property type="entry name" value="PglD_N"/>
    <property type="match status" value="1"/>
</dbReference>
<dbReference type="PANTHER" id="PTHR43300:SF7">
    <property type="entry name" value="UDP-N-ACETYLBACILLOSAMINE N-ACETYLTRANSFERASE"/>
    <property type="match status" value="1"/>
</dbReference>
<dbReference type="Gene3D" id="3.40.50.20">
    <property type="match status" value="1"/>
</dbReference>
<feature type="site" description="Increases basicity of active site His" evidence="2">
    <location>
        <position position="140"/>
    </location>
</feature>
<evidence type="ECO:0000256" key="1">
    <source>
        <dbReference type="ARBA" id="ARBA00007274"/>
    </source>
</evidence>
<proteinExistence type="inferred from homology"/>
<evidence type="ECO:0000313" key="6">
    <source>
        <dbReference type="Proteomes" id="UP000184436"/>
    </source>
</evidence>
<name>A0A1M5FVU8_9BACE</name>
<gene>
    <name evidence="5" type="ORF">SAMN05444349_15114</name>
</gene>
<feature type="domain" description="PglD N-terminal" evidence="4">
    <location>
        <begin position="3"/>
        <end position="81"/>
    </location>
</feature>
<dbReference type="GO" id="GO:0016746">
    <property type="term" value="F:acyltransferase activity"/>
    <property type="evidence" value="ECO:0007669"/>
    <property type="project" value="UniProtKB-KW"/>
</dbReference>
<sequence length="211" mass="22872">MKDIAIYCAGGFGKEVYCTMRRMNNPEWNFIGFFDDGVEKGKQLQYGVCLGGINELNAWATSIDVCIANGNPRMLRRISENIINPKVDFPNIIDPSCFFADRKTNVIGKGNILCRGVGISVNVSLGKFNVVNADGNFGHDATVGDFNAFMPGVRISGEVKIGNENFWGFNSGIIQQKTVGNNVTVGAGAVLLRKPKDGCTYVGVPASMVKY</sequence>
<dbReference type="Proteomes" id="UP000184436">
    <property type="component" value="Unassembled WGS sequence"/>
</dbReference>
<dbReference type="InterPro" id="IPR020019">
    <property type="entry name" value="AcTrfase_PglD-like"/>
</dbReference>
<dbReference type="InterPro" id="IPR050179">
    <property type="entry name" value="Trans_hexapeptide_repeat"/>
</dbReference>
<evidence type="ECO:0000259" key="4">
    <source>
        <dbReference type="Pfam" id="PF17836"/>
    </source>
</evidence>
<feature type="active site" description="Proton acceptor" evidence="2">
    <location>
        <position position="139"/>
    </location>
</feature>
<dbReference type="Gene3D" id="2.160.10.10">
    <property type="entry name" value="Hexapeptide repeat proteins"/>
    <property type="match status" value="1"/>
</dbReference>
<reference evidence="5 6" key="1">
    <citation type="submission" date="2016-11" db="EMBL/GenBank/DDBJ databases">
        <authorList>
            <person name="Jaros S."/>
            <person name="Januszkiewicz K."/>
            <person name="Wedrychowicz H."/>
        </authorList>
    </citation>
    <scope>NUCLEOTIDE SEQUENCE [LARGE SCALE GENOMIC DNA]</scope>
    <source>
        <strain evidence="5 6">DSM 26883</strain>
    </source>
</reference>
<keyword evidence="6" id="KW-1185">Reference proteome</keyword>
<evidence type="ECO:0000256" key="2">
    <source>
        <dbReference type="PIRSR" id="PIRSR620019-1"/>
    </source>
</evidence>
<dbReference type="CDD" id="cd03360">
    <property type="entry name" value="LbH_AT_putative"/>
    <property type="match status" value="1"/>
</dbReference>
<organism evidence="5 6">
    <name type="scientific">Bacteroides faecichinchillae</name>
    <dbReference type="NCBI Taxonomy" id="871325"/>
    <lineage>
        <taxon>Bacteria</taxon>
        <taxon>Pseudomonadati</taxon>
        <taxon>Bacteroidota</taxon>
        <taxon>Bacteroidia</taxon>
        <taxon>Bacteroidales</taxon>
        <taxon>Bacteroidaceae</taxon>
        <taxon>Bacteroides</taxon>
    </lineage>
</organism>
<keyword evidence="5" id="KW-0808">Transferase</keyword>
<dbReference type="AlphaFoldDB" id="A0A1M5FVU8"/>